<feature type="region of interest" description="Disordered" evidence="2">
    <location>
        <begin position="106"/>
        <end position="127"/>
    </location>
</feature>
<reference evidence="3" key="1">
    <citation type="journal article" date="2021" name="Mol. Ecol. Resour.">
        <title>Apolygus lucorum genome provides insights into omnivorousness and mesophyll feeding.</title>
        <authorList>
            <person name="Liu Y."/>
            <person name="Liu H."/>
            <person name="Wang H."/>
            <person name="Huang T."/>
            <person name="Liu B."/>
            <person name="Yang B."/>
            <person name="Yin L."/>
            <person name="Li B."/>
            <person name="Zhang Y."/>
            <person name="Zhang S."/>
            <person name="Jiang F."/>
            <person name="Zhang X."/>
            <person name="Ren Y."/>
            <person name="Wang B."/>
            <person name="Wang S."/>
            <person name="Lu Y."/>
            <person name="Wu K."/>
            <person name="Fan W."/>
            <person name="Wang G."/>
        </authorList>
    </citation>
    <scope>NUCLEOTIDE SEQUENCE</scope>
    <source>
        <strain evidence="3">12Hb</strain>
    </source>
</reference>
<protein>
    <submittedName>
        <fullName evidence="3">Uncharacterized protein</fullName>
    </submittedName>
</protein>
<dbReference type="EMBL" id="WIXP02000016">
    <property type="protein sequence ID" value="KAF6198366.1"/>
    <property type="molecule type" value="Genomic_DNA"/>
</dbReference>
<keyword evidence="4" id="KW-1185">Reference proteome</keyword>
<comment type="caution">
    <text evidence="3">The sequence shown here is derived from an EMBL/GenBank/DDBJ whole genome shotgun (WGS) entry which is preliminary data.</text>
</comment>
<gene>
    <name evidence="3" type="ORF">GE061_008114</name>
</gene>
<name>A0A6A4II40_APOLU</name>
<accession>A0A6A4II40</accession>
<evidence type="ECO:0000313" key="4">
    <source>
        <dbReference type="Proteomes" id="UP000466442"/>
    </source>
</evidence>
<evidence type="ECO:0000313" key="3">
    <source>
        <dbReference type="EMBL" id="KAF6198366.1"/>
    </source>
</evidence>
<proteinExistence type="predicted"/>
<sequence>MYSYRVNCEIQSIEYIEKMVKELEEECGRKSCDTTTPEFEIGYKRVFLEKKKADLKRRREELKFNMMIEELDSNAALLRKGLEEENINSEFEDWLCEEVLSTLFEESENHDPETNCLSQRNSNDSEERRTLVSDETEFFEEAGITNQVTNKHKQKHIVWKRKKEQLKKSE</sequence>
<dbReference type="AlphaFoldDB" id="A0A6A4II40"/>
<feature type="coiled-coil region" evidence="1">
    <location>
        <begin position="45"/>
        <end position="88"/>
    </location>
</feature>
<evidence type="ECO:0000256" key="2">
    <source>
        <dbReference type="SAM" id="MobiDB-lite"/>
    </source>
</evidence>
<evidence type="ECO:0000256" key="1">
    <source>
        <dbReference type="SAM" id="Coils"/>
    </source>
</evidence>
<keyword evidence="1" id="KW-0175">Coiled coil</keyword>
<dbReference type="Proteomes" id="UP000466442">
    <property type="component" value="Linkage Group LG16"/>
</dbReference>
<organism evidence="3 4">
    <name type="scientific">Apolygus lucorum</name>
    <name type="common">Small green plant bug</name>
    <name type="synonym">Lygocoris lucorum</name>
    <dbReference type="NCBI Taxonomy" id="248454"/>
    <lineage>
        <taxon>Eukaryota</taxon>
        <taxon>Metazoa</taxon>
        <taxon>Ecdysozoa</taxon>
        <taxon>Arthropoda</taxon>
        <taxon>Hexapoda</taxon>
        <taxon>Insecta</taxon>
        <taxon>Pterygota</taxon>
        <taxon>Neoptera</taxon>
        <taxon>Paraneoptera</taxon>
        <taxon>Hemiptera</taxon>
        <taxon>Heteroptera</taxon>
        <taxon>Panheteroptera</taxon>
        <taxon>Cimicomorpha</taxon>
        <taxon>Miridae</taxon>
        <taxon>Mirini</taxon>
        <taxon>Apolygus</taxon>
    </lineage>
</organism>